<dbReference type="InterPro" id="IPR050766">
    <property type="entry name" value="Bact_Lucif_Oxidored"/>
</dbReference>
<name>A0A7M1KT41_9LACT</name>
<dbReference type="RefSeq" id="WP_197558777.1">
    <property type="nucleotide sequence ID" value="NZ_CP063065.1"/>
</dbReference>
<accession>A0A7M1KT41</accession>
<evidence type="ECO:0000313" key="3">
    <source>
        <dbReference type="EMBL" id="QOQ79536.1"/>
    </source>
</evidence>
<gene>
    <name evidence="3" type="ORF">IMX20_02215</name>
</gene>
<proteinExistence type="predicted"/>
<dbReference type="InterPro" id="IPR011251">
    <property type="entry name" value="Luciferase-like_dom"/>
</dbReference>
<dbReference type="Pfam" id="PF00296">
    <property type="entry name" value="Bac_luciferase"/>
    <property type="match status" value="1"/>
</dbReference>
<dbReference type="PANTHER" id="PTHR30137:SF6">
    <property type="entry name" value="LUCIFERASE-LIKE MONOOXYGENASE"/>
    <property type="match status" value="1"/>
</dbReference>
<dbReference type="SUPFAM" id="SSF51679">
    <property type="entry name" value="Bacterial luciferase-like"/>
    <property type="match status" value="1"/>
</dbReference>
<dbReference type="Gene3D" id="3.20.20.30">
    <property type="entry name" value="Luciferase-like domain"/>
    <property type="match status" value="1"/>
</dbReference>
<dbReference type="InterPro" id="IPR036661">
    <property type="entry name" value="Luciferase-like_sf"/>
</dbReference>
<dbReference type="GO" id="GO:0016705">
    <property type="term" value="F:oxidoreductase activity, acting on paired donors, with incorporation or reduction of molecular oxygen"/>
    <property type="evidence" value="ECO:0007669"/>
    <property type="project" value="InterPro"/>
</dbReference>
<dbReference type="PANTHER" id="PTHR30137">
    <property type="entry name" value="LUCIFERASE-LIKE MONOOXYGENASE"/>
    <property type="match status" value="1"/>
</dbReference>
<dbReference type="Proteomes" id="UP000595091">
    <property type="component" value="Chromosome"/>
</dbReference>
<evidence type="ECO:0000256" key="1">
    <source>
        <dbReference type="ARBA" id="ARBA00007789"/>
    </source>
</evidence>
<comment type="similarity">
    <text evidence="1">To bacterial alkanal monooxygenase alpha and beta chains.</text>
</comment>
<evidence type="ECO:0000313" key="4">
    <source>
        <dbReference type="Proteomes" id="UP000595091"/>
    </source>
</evidence>
<sequence length="337" mass="37950">MFFVELGVHDLVTINKGESAEGAVERTMRFVQEIEKMNYNRYWFAEHHNMPSLASVSPEMLVAYAAAKTDRIHLGTGGTMIMHYSPLKIAENFKLLTALAPGRIDIGLGRAPGSGPDEIKALAEGRPQTFTDMYDKIQVILDYLADKQAPDFYGKVRAMPQNLKHLTEPWMLGSSGQSAMVTAQMGLGYAFAKFFGIETDPDVFKLYRDRFEPSAFFQKPKVMVSYMIIVGETDEEADYLAKPIELMQMGIRTGQLLPNMSPEEAKDYSLGAGAQGLLEDYLAKRFIIKGSKETVKAILDDEIEMLGIDEILVYAPIFDEEKRLQSYRYLAEMFDKI</sequence>
<dbReference type="EMBL" id="CP063065">
    <property type="protein sequence ID" value="QOQ79536.1"/>
    <property type="molecule type" value="Genomic_DNA"/>
</dbReference>
<protein>
    <submittedName>
        <fullName evidence="3">LLM class flavin-dependent oxidoreductase</fullName>
    </submittedName>
</protein>
<reference evidence="3 4" key="1">
    <citation type="submission" date="2020-10" db="EMBL/GenBank/DDBJ databases">
        <title>Plasmid carrying two tetracycline resistance determinant.</title>
        <authorList>
            <person name="Yang Q."/>
        </authorList>
    </citation>
    <scope>NUCLEOTIDE SEQUENCE [LARGE SCALE GENOMIC DNA]</scope>
    <source>
        <strain evidence="3 4">T43</strain>
    </source>
</reference>
<organism evidence="3 4">
    <name type="scientific">Aerococcus urinaeequi</name>
    <dbReference type="NCBI Taxonomy" id="51665"/>
    <lineage>
        <taxon>Bacteria</taxon>
        <taxon>Bacillati</taxon>
        <taxon>Bacillota</taxon>
        <taxon>Bacilli</taxon>
        <taxon>Lactobacillales</taxon>
        <taxon>Aerococcaceae</taxon>
        <taxon>Aerococcus</taxon>
    </lineage>
</organism>
<dbReference type="AlphaFoldDB" id="A0A7M1KT41"/>
<dbReference type="GO" id="GO:0005829">
    <property type="term" value="C:cytosol"/>
    <property type="evidence" value="ECO:0007669"/>
    <property type="project" value="TreeGrafter"/>
</dbReference>
<feature type="domain" description="Luciferase-like" evidence="2">
    <location>
        <begin position="6"/>
        <end position="309"/>
    </location>
</feature>
<dbReference type="NCBIfam" id="TIGR03558">
    <property type="entry name" value="oxido_grp_1"/>
    <property type="match status" value="1"/>
</dbReference>
<dbReference type="InterPro" id="IPR019949">
    <property type="entry name" value="CmoO-like"/>
</dbReference>
<evidence type="ECO:0000259" key="2">
    <source>
        <dbReference type="Pfam" id="PF00296"/>
    </source>
</evidence>